<dbReference type="PANTHER" id="PTHR30160">
    <property type="entry name" value="TETRAACYLDISACCHARIDE 4'-KINASE-RELATED"/>
    <property type="match status" value="1"/>
</dbReference>
<dbReference type="AlphaFoldDB" id="A0A6C0GD94"/>
<dbReference type="Proteomes" id="UP000480178">
    <property type="component" value="Chromosome"/>
</dbReference>
<dbReference type="GO" id="GO:0005829">
    <property type="term" value="C:cytosol"/>
    <property type="evidence" value="ECO:0007669"/>
    <property type="project" value="TreeGrafter"/>
</dbReference>
<dbReference type="CDD" id="cd03789">
    <property type="entry name" value="GT9_LPS_heptosyltransferase"/>
    <property type="match status" value="1"/>
</dbReference>
<evidence type="ECO:0000313" key="4">
    <source>
        <dbReference type="Proteomes" id="UP000480178"/>
    </source>
</evidence>
<dbReference type="PANTHER" id="PTHR30160:SF1">
    <property type="entry name" value="LIPOPOLYSACCHARIDE 1,2-N-ACETYLGLUCOSAMINETRANSFERASE-RELATED"/>
    <property type="match status" value="1"/>
</dbReference>
<dbReference type="InterPro" id="IPR002201">
    <property type="entry name" value="Glyco_trans_9"/>
</dbReference>
<dbReference type="SUPFAM" id="SSF53756">
    <property type="entry name" value="UDP-Glycosyltransferase/glycogen phosphorylase"/>
    <property type="match status" value="1"/>
</dbReference>
<keyword evidence="2 3" id="KW-0808">Transferase</keyword>
<evidence type="ECO:0000256" key="1">
    <source>
        <dbReference type="ARBA" id="ARBA00022676"/>
    </source>
</evidence>
<evidence type="ECO:0000313" key="3">
    <source>
        <dbReference type="EMBL" id="QHT65722.1"/>
    </source>
</evidence>
<keyword evidence="1" id="KW-0328">Glycosyltransferase</keyword>
<evidence type="ECO:0000256" key="2">
    <source>
        <dbReference type="ARBA" id="ARBA00022679"/>
    </source>
</evidence>
<gene>
    <name evidence="3" type="ORF">GXP67_03090</name>
</gene>
<keyword evidence="4" id="KW-1185">Reference proteome</keyword>
<accession>A0A6C0GD94</accession>
<dbReference type="GO" id="GO:0009244">
    <property type="term" value="P:lipopolysaccharide core region biosynthetic process"/>
    <property type="evidence" value="ECO:0007669"/>
    <property type="project" value="TreeGrafter"/>
</dbReference>
<dbReference type="Gene3D" id="3.40.50.2000">
    <property type="entry name" value="Glycogen Phosphorylase B"/>
    <property type="match status" value="2"/>
</dbReference>
<sequence>MPKQKILIIRFSSIGDIVLTTPVIRTLKLQLEDAEVHYCTKLKYRSIVEHNPYLDKCFYLEDSLADLLRQLKAEKYDYIIDLHHNIRTRIIKLRLGVKSYSFNKLNYSKWLLVRFKINKLPNIHIVDRYMETVLPLGVKTDQFGLEYFIPDKDVVEKDWLPLTHQRGFVAYAIGGQHNTKKLPVSRMIELCDKINKPIVLLGGKEDAENGEAIVNFFEKHERNASYEPALASLNKKALIYNACGKYNLNQSASIIQQSYVVFTHDTGLMHIAAAFKKKVYSIWGNTIPAFGMYPYRTSFVIFENNKIACRPCSKLGYPKCPLGHFKCMNDILFDFYIP</sequence>
<dbReference type="InterPro" id="IPR051199">
    <property type="entry name" value="LPS_LOS_Heptosyltrfase"/>
</dbReference>
<dbReference type="Pfam" id="PF01075">
    <property type="entry name" value="Glyco_transf_9"/>
    <property type="match status" value="1"/>
</dbReference>
<name>A0A6C0GD94_9BACT</name>
<dbReference type="GO" id="GO:0008713">
    <property type="term" value="F:ADP-heptose-lipopolysaccharide heptosyltransferase activity"/>
    <property type="evidence" value="ECO:0007669"/>
    <property type="project" value="TreeGrafter"/>
</dbReference>
<dbReference type="KEGG" id="rhoz:GXP67_03090"/>
<proteinExistence type="predicted"/>
<reference evidence="3 4" key="1">
    <citation type="submission" date="2020-01" db="EMBL/GenBank/DDBJ databases">
        <authorList>
            <person name="Kim M.K."/>
        </authorList>
    </citation>
    <scope>NUCLEOTIDE SEQUENCE [LARGE SCALE GENOMIC DNA]</scope>
    <source>
        <strain evidence="3 4">172606-1</strain>
    </source>
</reference>
<dbReference type="RefSeq" id="WP_162441802.1">
    <property type="nucleotide sequence ID" value="NZ_CP048222.1"/>
</dbReference>
<dbReference type="EMBL" id="CP048222">
    <property type="protein sequence ID" value="QHT65722.1"/>
    <property type="molecule type" value="Genomic_DNA"/>
</dbReference>
<organism evidence="3 4">
    <name type="scientific">Rhodocytophaga rosea</name>
    <dbReference type="NCBI Taxonomy" id="2704465"/>
    <lineage>
        <taxon>Bacteria</taxon>
        <taxon>Pseudomonadati</taxon>
        <taxon>Bacteroidota</taxon>
        <taxon>Cytophagia</taxon>
        <taxon>Cytophagales</taxon>
        <taxon>Rhodocytophagaceae</taxon>
        <taxon>Rhodocytophaga</taxon>
    </lineage>
</organism>
<protein>
    <submittedName>
        <fullName evidence="3">Glycosyltransferase family 9 protein</fullName>
    </submittedName>
</protein>